<dbReference type="InterPro" id="IPR056884">
    <property type="entry name" value="NPHP3-like_N"/>
</dbReference>
<dbReference type="Proteomes" id="UP001215712">
    <property type="component" value="Unassembled WGS sequence"/>
</dbReference>
<accession>A0AAD6MSC7</accession>
<keyword evidence="5" id="KW-1185">Reference proteome</keyword>
<keyword evidence="1" id="KW-0677">Repeat</keyword>
<reference evidence="4" key="2">
    <citation type="submission" date="2023-01" db="EMBL/GenBank/DDBJ databases">
        <authorList>
            <person name="Petersen C."/>
        </authorList>
    </citation>
    <scope>NUCLEOTIDE SEQUENCE</scope>
    <source>
        <strain evidence="4">IBT 17514</strain>
    </source>
</reference>
<feature type="compositionally biased region" description="Low complexity" evidence="2">
    <location>
        <begin position="56"/>
        <end position="66"/>
    </location>
</feature>
<dbReference type="PANTHER" id="PTHR10039:SF17">
    <property type="entry name" value="FUNGAL STAND N-TERMINAL GOODBYE DOMAIN-CONTAINING PROTEIN-RELATED"/>
    <property type="match status" value="1"/>
</dbReference>
<dbReference type="Gene3D" id="3.40.50.300">
    <property type="entry name" value="P-loop containing nucleotide triphosphate hydrolases"/>
    <property type="match status" value="1"/>
</dbReference>
<feature type="domain" description="Nephrocystin 3-like N-terminal" evidence="3">
    <location>
        <begin position="335"/>
        <end position="486"/>
    </location>
</feature>
<evidence type="ECO:0000256" key="1">
    <source>
        <dbReference type="ARBA" id="ARBA00022737"/>
    </source>
</evidence>
<evidence type="ECO:0000313" key="5">
    <source>
        <dbReference type="Proteomes" id="UP001215712"/>
    </source>
</evidence>
<feature type="region of interest" description="Disordered" evidence="2">
    <location>
        <begin position="80"/>
        <end position="101"/>
    </location>
</feature>
<proteinExistence type="predicted"/>
<feature type="compositionally biased region" description="Basic residues" evidence="2">
    <location>
        <begin position="1"/>
        <end position="18"/>
    </location>
</feature>
<evidence type="ECO:0000256" key="2">
    <source>
        <dbReference type="SAM" id="MobiDB-lite"/>
    </source>
</evidence>
<dbReference type="Pfam" id="PF24883">
    <property type="entry name" value="NPHP3_N"/>
    <property type="match status" value="1"/>
</dbReference>
<dbReference type="InterPro" id="IPR027417">
    <property type="entry name" value="P-loop_NTPase"/>
</dbReference>
<organism evidence="4 5">
    <name type="scientific">Penicillium malachiteum</name>
    <dbReference type="NCBI Taxonomy" id="1324776"/>
    <lineage>
        <taxon>Eukaryota</taxon>
        <taxon>Fungi</taxon>
        <taxon>Dikarya</taxon>
        <taxon>Ascomycota</taxon>
        <taxon>Pezizomycotina</taxon>
        <taxon>Eurotiomycetes</taxon>
        <taxon>Eurotiomycetidae</taxon>
        <taxon>Eurotiales</taxon>
        <taxon>Aspergillaceae</taxon>
        <taxon>Penicillium</taxon>
    </lineage>
</organism>
<dbReference type="PANTHER" id="PTHR10039">
    <property type="entry name" value="AMELOGENIN"/>
    <property type="match status" value="1"/>
</dbReference>
<feature type="compositionally biased region" description="Basic and acidic residues" evidence="2">
    <location>
        <begin position="19"/>
        <end position="34"/>
    </location>
</feature>
<dbReference type="EMBL" id="JAQJAN010000017">
    <property type="protein sequence ID" value="KAJ5710015.1"/>
    <property type="molecule type" value="Genomic_DNA"/>
</dbReference>
<protein>
    <submittedName>
        <fullName evidence="4">WD40 repeat-like protein</fullName>
    </submittedName>
</protein>
<reference evidence="4" key="1">
    <citation type="journal article" date="2023" name="IMA Fungus">
        <title>Comparative genomic study of the Penicillium genus elucidates a diverse pangenome and 15 lateral gene transfer events.</title>
        <authorList>
            <person name="Petersen C."/>
            <person name="Sorensen T."/>
            <person name="Nielsen M.R."/>
            <person name="Sondergaard T.E."/>
            <person name="Sorensen J.L."/>
            <person name="Fitzpatrick D.A."/>
            <person name="Frisvad J.C."/>
            <person name="Nielsen K.L."/>
        </authorList>
    </citation>
    <scope>NUCLEOTIDE SEQUENCE</scope>
    <source>
        <strain evidence="4">IBT 17514</strain>
    </source>
</reference>
<dbReference type="AlphaFoldDB" id="A0AAD6MSC7"/>
<evidence type="ECO:0000313" key="4">
    <source>
        <dbReference type="EMBL" id="KAJ5710015.1"/>
    </source>
</evidence>
<feature type="region of interest" description="Disordered" evidence="2">
    <location>
        <begin position="1"/>
        <end position="66"/>
    </location>
</feature>
<name>A0AAD6MSC7_9EURO</name>
<comment type="caution">
    <text evidence="4">The sequence shown here is derived from an EMBL/GenBank/DDBJ whole genome shotgun (WGS) entry which is preliminary data.</text>
</comment>
<gene>
    <name evidence="4" type="ORF">N7493_009607</name>
</gene>
<dbReference type="SUPFAM" id="SSF52540">
    <property type="entry name" value="P-loop containing nucleoside triphosphate hydrolases"/>
    <property type="match status" value="1"/>
</dbReference>
<sequence length="622" mass="70516">MGRFTRLKNRILPRSGKRQVKEAQPNKHETRPDHTPITQESEVQEPVNPGKTNNAQSQPSDPSSQQDLWQCAFEQLEQKDQEELRSHFESSSDEQVKDDFQPKSMVEQVIEATKDAYEEHQKTGGKIVNTALSVQVLINRGVACDPTGHAASAWAVVSFGLTMTQNHKDRQDALLNAAEYLAEVLGRCTHYEVNFLQPQFAGNKMVRCALIRVYKEILQCTANVKMTQKQHTGEKLLDSFTAITSQRLGQNQSSIEKAEQELYQLVQFDNFKRHDAAAEKILTAIDDRLLKCVNNLVLHFGIPIAEGAVLGFYENERDNVSMCLADTRVDVLLEISAWAESSDAKFFWLNGMAGTGKSTLARTVAIQEAIGSCFFFKKDDAERGNAKRFISTIAKQLMSQSHQLASFISDAVNKDSQIASKALSEQFRKLLFKPLQDMTEDPNRVIIIVVDALDECTEKDLQINFRLLLELQKIKNIRLKIFLTGRPERQIFQGIEGIMFDQDRKDLQGLALHEVEESVIEHDVRLFLRNGLGSAREKNPSLRSTTWPTDDAIEKLVRKSVPLFIYAATLCRFIDGKQLPQKRLDTILQSHAPYYVPQMQIMYQVVLEQLLDPEDATESKKT</sequence>
<evidence type="ECO:0000259" key="3">
    <source>
        <dbReference type="Pfam" id="PF24883"/>
    </source>
</evidence>